<name>F5Y613_RAMTT</name>
<dbReference type="AlphaFoldDB" id="F5Y613"/>
<dbReference type="Pfam" id="PF11160">
    <property type="entry name" value="Hva1_TUDOR"/>
    <property type="match status" value="1"/>
</dbReference>
<dbReference type="PATRIC" id="fig|365046.3.peg.461"/>
<dbReference type="KEGG" id="rta:Rta_04460"/>
<gene>
    <name evidence="3" type="ordered locus">Rta_04460</name>
</gene>
<evidence type="ECO:0000256" key="1">
    <source>
        <dbReference type="SAM" id="MobiDB-lite"/>
    </source>
</evidence>
<feature type="domain" description="Hypervirulence associated protein TUDOR" evidence="2">
    <location>
        <begin position="8"/>
        <end position="65"/>
    </location>
</feature>
<evidence type="ECO:0000259" key="2">
    <source>
        <dbReference type="Pfam" id="PF11160"/>
    </source>
</evidence>
<reference evidence="3 4" key="2">
    <citation type="journal article" date="2011" name="PLoS ONE">
        <title>The Cyst-Dividing Bacterium Ramlibacter tataouinensis TTB310 Genome Reveals a Well-Stocked Toolbox for Adaptation to a Desert Environment.</title>
        <authorList>
            <person name="De Luca G."/>
            <person name="Barakat M."/>
            <person name="Ortet P."/>
            <person name="Fochesato S."/>
            <person name="Jourlin-Castelli C."/>
            <person name="Ansaldi M."/>
            <person name="Py B."/>
            <person name="Fichant G."/>
            <person name="Coutinho P.M."/>
            <person name="Voulhoux R."/>
            <person name="Bastien O."/>
            <person name="Marechal E."/>
            <person name="Henrissat B."/>
            <person name="Quentin Y."/>
            <person name="Noirot P."/>
            <person name="Filloux A."/>
            <person name="Mejean V."/>
            <person name="Dubow M.S."/>
            <person name="Barras F."/>
            <person name="Barbe V."/>
            <person name="Weissenbach J."/>
            <person name="Mihalcescu I."/>
            <person name="Vermeglio A."/>
            <person name="Achouak W."/>
            <person name="Heulin T."/>
        </authorList>
    </citation>
    <scope>NUCLEOTIDE SEQUENCE [LARGE SCALE GENOMIC DNA]</scope>
    <source>
        <strain evidence="4">ATCC BAA-407 / DSM 14655 / LMG 21543 / TTB310</strain>
    </source>
</reference>
<sequence>MTDKFRPGDPVEWNSHGGIAKGKVKKKLTSRTRIKGHQVAASPDNPEYLVETASGAQAAHKPSALRKAGQEDKA</sequence>
<dbReference type="HOGENOM" id="CLU_180079_1_1_4"/>
<evidence type="ECO:0000313" key="4">
    <source>
        <dbReference type="Proteomes" id="UP000008385"/>
    </source>
</evidence>
<keyword evidence="4" id="KW-1185">Reference proteome</keyword>
<dbReference type="RefSeq" id="WP_013899750.1">
    <property type="nucleotide sequence ID" value="NC_015677.1"/>
</dbReference>
<dbReference type="Proteomes" id="UP000008385">
    <property type="component" value="Chromosome"/>
</dbReference>
<reference evidence="4" key="1">
    <citation type="submission" date="2006-01" db="EMBL/GenBank/DDBJ databases">
        <title>Genome of the cyst-dividing bacterium Ramlibacter tataouinensis.</title>
        <authorList>
            <person name="Barakat M."/>
            <person name="Ortet P."/>
            <person name="De Luca G."/>
            <person name="Jourlin-Castelli C."/>
            <person name="Ansaldi M."/>
            <person name="Py B."/>
            <person name="Fichant G."/>
            <person name="Coutinho P."/>
            <person name="Voulhoux R."/>
            <person name="Bastien O."/>
            <person name="Roy S."/>
            <person name="Marechal E."/>
            <person name="Henrissat B."/>
            <person name="Quentin Y."/>
            <person name="Noirot P."/>
            <person name="Filloux A."/>
            <person name="Mejean V."/>
            <person name="DuBow M."/>
            <person name="Barras F."/>
            <person name="Heulin T."/>
        </authorList>
    </citation>
    <scope>NUCLEOTIDE SEQUENCE [LARGE SCALE GENOMIC DNA]</scope>
    <source>
        <strain evidence="4">ATCC BAA-407 / DSM 14655 / LMG 21543 / TTB310</strain>
    </source>
</reference>
<dbReference type="Gene3D" id="2.30.30.1060">
    <property type="match status" value="1"/>
</dbReference>
<proteinExistence type="predicted"/>
<feature type="compositionally biased region" description="Basic residues" evidence="1">
    <location>
        <begin position="22"/>
        <end position="36"/>
    </location>
</feature>
<protein>
    <recommendedName>
        <fullName evidence="2">Hypervirulence associated protein TUDOR domain-containing protein</fullName>
    </recommendedName>
</protein>
<dbReference type="InterPro" id="IPR021331">
    <property type="entry name" value="Hva1_TUDOR"/>
</dbReference>
<dbReference type="STRING" id="365046.Rta_04460"/>
<dbReference type="OrthoDB" id="71751at2"/>
<evidence type="ECO:0000313" key="3">
    <source>
        <dbReference type="EMBL" id="AEG91517.1"/>
    </source>
</evidence>
<accession>F5Y613</accession>
<feature type="region of interest" description="Disordered" evidence="1">
    <location>
        <begin position="1"/>
        <end position="74"/>
    </location>
</feature>
<dbReference type="EMBL" id="CP000245">
    <property type="protein sequence ID" value="AEG91517.1"/>
    <property type="molecule type" value="Genomic_DNA"/>
</dbReference>
<dbReference type="eggNOG" id="ENOG5033F1N">
    <property type="taxonomic scope" value="Bacteria"/>
</dbReference>
<organism evidence="3 4">
    <name type="scientific">Ramlibacter tataouinensis (strain ATCC BAA-407 / DSM 14655 / LMG 21543 / TTB310)</name>
    <dbReference type="NCBI Taxonomy" id="365046"/>
    <lineage>
        <taxon>Bacteria</taxon>
        <taxon>Pseudomonadati</taxon>
        <taxon>Pseudomonadota</taxon>
        <taxon>Betaproteobacteria</taxon>
        <taxon>Burkholderiales</taxon>
        <taxon>Comamonadaceae</taxon>
        <taxon>Ramlibacter</taxon>
    </lineage>
</organism>